<evidence type="ECO:0000313" key="3">
    <source>
        <dbReference type="RefSeq" id="XP_021841900.1"/>
    </source>
</evidence>
<feature type="region of interest" description="Disordered" evidence="1">
    <location>
        <begin position="1"/>
        <end position="67"/>
    </location>
</feature>
<evidence type="ECO:0000256" key="1">
    <source>
        <dbReference type="SAM" id="MobiDB-lite"/>
    </source>
</evidence>
<dbReference type="PANTHER" id="PTHR36032">
    <property type="entry name" value="PHOSPHOPANTOTHENATE--CYSTEINE LIGASE 2"/>
    <property type="match status" value="1"/>
</dbReference>
<name>A0A9R0JP37_SPIOL</name>
<dbReference type="PANTHER" id="PTHR36032:SF1">
    <property type="entry name" value="PHOSPHOPANTOTHENATE--CYSTEINE LIGASE 2"/>
    <property type="match status" value="1"/>
</dbReference>
<dbReference type="AlphaFoldDB" id="A0A9R0JP37"/>
<dbReference type="KEGG" id="soe:110782116"/>
<gene>
    <name evidence="3" type="primary">LOC110782116</name>
</gene>
<dbReference type="Proteomes" id="UP000813463">
    <property type="component" value="Chromosome 2"/>
</dbReference>
<evidence type="ECO:0000313" key="2">
    <source>
        <dbReference type="Proteomes" id="UP000813463"/>
    </source>
</evidence>
<dbReference type="OrthoDB" id="1869053at2759"/>
<protein>
    <submittedName>
        <fullName evidence="3">Uncharacterized protein</fullName>
    </submittedName>
</protein>
<keyword evidence="2" id="KW-1185">Reference proteome</keyword>
<sequence>MLENPSDLSSNPLSAPIKRYAPPNQRSRGLSRRKSGDRSERTSNLHLVDGDKNLGTGLGIDHSDTGSSKSVYESFRPRLTALNGCCRSEASQLLHERWNGAVHCYSDPTVDLSERPVMYTGSAASAWGNFRLPHQLMSAPQMDFLAELRQAINNSNASSMN</sequence>
<accession>A0A9R0JP37</accession>
<feature type="compositionally biased region" description="Polar residues" evidence="1">
    <location>
        <begin position="1"/>
        <end position="13"/>
    </location>
</feature>
<dbReference type="RefSeq" id="XP_021841900.1">
    <property type="nucleotide sequence ID" value="XM_021986208.2"/>
</dbReference>
<feature type="compositionally biased region" description="Basic and acidic residues" evidence="1">
    <location>
        <begin position="34"/>
        <end position="52"/>
    </location>
</feature>
<reference evidence="2" key="1">
    <citation type="journal article" date="2021" name="Nat. Commun.">
        <title>Genomic analyses provide insights into spinach domestication and the genetic basis of agronomic traits.</title>
        <authorList>
            <person name="Cai X."/>
            <person name="Sun X."/>
            <person name="Xu C."/>
            <person name="Sun H."/>
            <person name="Wang X."/>
            <person name="Ge C."/>
            <person name="Zhang Z."/>
            <person name="Wang Q."/>
            <person name="Fei Z."/>
            <person name="Jiao C."/>
            <person name="Wang Q."/>
        </authorList>
    </citation>
    <scope>NUCLEOTIDE SEQUENCE [LARGE SCALE GENOMIC DNA]</scope>
    <source>
        <strain evidence="2">cv. Varoflay</strain>
    </source>
</reference>
<reference evidence="3" key="2">
    <citation type="submission" date="2025-08" db="UniProtKB">
        <authorList>
            <consortium name="RefSeq"/>
        </authorList>
    </citation>
    <scope>IDENTIFICATION</scope>
    <source>
        <tissue evidence="3">Leaf</tissue>
    </source>
</reference>
<dbReference type="GeneID" id="110782116"/>
<organism evidence="2 3">
    <name type="scientific">Spinacia oleracea</name>
    <name type="common">Spinach</name>
    <dbReference type="NCBI Taxonomy" id="3562"/>
    <lineage>
        <taxon>Eukaryota</taxon>
        <taxon>Viridiplantae</taxon>
        <taxon>Streptophyta</taxon>
        <taxon>Embryophyta</taxon>
        <taxon>Tracheophyta</taxon>
        <taxon>Spermatophyta</taxon>
        <taxon>Magnoliopsida</taxon>
        <taxon>eudicotyledons</taxon>
        <taxon>Gunneridae</taxon>
        <taxon>Pentapetalae</taxon>
        <taxon>Caryophyllales</taxon>
        <taxon>Chenopodiaceae</taxon>
        <taxon>Chenopodioideae</taxon>
        <taxon>Anserineae</taxon>
        <taxon>Spinacia</taxon>
    </lineage>
</organism>
<proteinExistence type="predicted"/>